<evidence type="ECO:0000313" key="2">
    <source>
        <dbReference type="EMBL" id="GAA5800412.1"/>
    </source>
</evidence>
<feature type="domain" description="Metallo-beta-lactamase" evidence="1">
    <location>
        <begin position="9"/>
        <end position="70"/>
    </location>
</feature>
<dbReference type="PANTHER" id="PTHR42663">
    <property type="entry name" value="HYDROLASE C777.06C-RELATED-RELATED"/>
    <property type="match status" value="1"/>
</dbReference>
<name>A0ABP9Y077_9FUNG</name>
<gene>
    <name evidence="2" type="ORF">HPULCUR_005842</name>
</gene>
<organism evidence="2 3">
    <name type="scientific">Helicostylum pulchrum</name>
    <dbReference type="NCBI Taxonomy" id="562976"/>
    <lineage>
        <taxon>Eukaryota</taxon>
        <taxon>Fungi</taxon>
        <taxon>Fungi incertae sedis</taxon>
        <taxon>Mucoromycota</taxon>
        <taxon>Mucoromycotina</taxon>
        <taxon>Mucoromycetes</taxon>
        <taxon>Mucorales</taxon>
        <taxon>Mucorineae</taxon>
        <taxon>Mucoraceae</taxon>
        <taxon>Helicostylum</taxon>
    </lineage>
</organism>
<evidence type="ECO:0000313" key="3">
    <source>
        <dbReference type="Proteomes" id="UP001476247"/>
    </source>
</evidence>
<dbReference type="Proteomes" id="UP001476247">
    <property type="component" value="Unassembled WGS sequence"/>
</dbReference>
<dbReference type="Pfam" id="PF12706">
    <property type="entry name" value="Lactamase_B_2"/>
    <property type="match status" value="1"/>
</dbReference>
<dbReference type="InterPro" id="IPR036866">
    <property type="entry name" value="RibonucZ/Hydroxyglut_hydro"/>
</dbReference>
<reference evidence="2 3" key="1">
    <citation type="submission" date="2024-04" db="EMBL/GenBank/DDBJ databases">
        <title>genome sequences of Mucor flavus KT1a and Helicostylum pulchrum KT1b strains isolation_sourced from the surface of a dry-aged beef.</title>
        <authorList>
            <person name="Toyotome T."/>
            <person name="Hosono M."/>
            <person name="Torimaru M."/>
            <person name="Fukuda K."/>
            <person name="Mikami N."/>
        </authorList>
    </citation>
    <scope>NUCLEOTIDE SEQUENCE [LARGE SCALE GENOMIC DNA]</scope>
    <source>
        <strain evidence="2 3">KT1b</strain>
    </source>
</reference>
<keyword evidence="3" id="KW-1185">Reference proteome</keyword>
<dbReference type="EMBL" id="BAABUJ010000015">
    <property type="protein sequence ID" value="GAA5800412.1"/>
    <property type="molecule type" value="Genomic_DNA"/>
</dbReference>
<accession>A0ABP9Y077</accession>
<proteinExistence type="predicted"/>
<sequence>MILAVNILPRYGVRELDGVIITHGHADACYGMDDLRGWTLGGIVQPHINVYLAPETMEVVARTFPFLVDSSLATGITKKASEIEYN</sequence>
<dbReference type="Gene3D" id="3.60.15.10">
    <property type="entry name" value="Ribonuclease Z/Hydroxyacylglutathione hydrolase-like"/>
    <property type="match status" value="1"/>
</dbReference>
<dbReference type="SUPFAM" id="SSF56281">
    <property type="entry name" value="Metallo-hydrolase/oxidoreductase"/>
    <property type="match status" value="1"/>
</dbReference>
<evidence type="ECO:0000259" key="1">
    <source>
        <dbReference type="Pfam" id="PF12706"/>
    </source>
</evidence>
<comment type="caution">
    <text evidence="2">The sequence shown here is derived from an EMBL/GenBank/DDBJ whole genome shotgun (WGS) entry which is preliminary data.</text>
</comment>
<dbReference type="InterPro" id="IPR001279">
    <property type="entry name" value="Metallo-B-lactamas"/>
</dbReference>
<dbReference type="PANTHER" id="PTHR42663:SF6">
    <property type="entry name" value="HYDROLASE C777.06C-RELATED"/>
    <property type="match status" value="1"/>
</dbReference>
<protein>
    <recommendedName>
        <fullName evidence="1">Metallo-beta-lactamase domain-containing protein</fullName>
    </recommendedName>
</protein>